<proteinExistence type="predicted"/>
<accession>T1F1Y2</accession>
<keyword evidence="4" id="KW-1185">Reference proteome</keyword>
<dbReference type="PANTHER" id="PTHR15868:SF0">
    <property type="entry name" value="SIMILAR TO RIKEN CDNA 6430571L13 GENE_ SIMILAR TO G20 PROTEIN"/>
    <property type="match status" value="1"/>
</dbReference>
<evidence type="ECO:0000313" key="2">
    <source>
        <dbReference type="EMBL" id="ESO08574.1"/>
    </source>
</evidence>
<keyword evidence="1" id="KW-0472">Membrane</keyword>
<dbReference type="InterPro" id="IPR042351">
    <property type="entry name" value="C3orf18-like"/>
</dbReference>
<keyword evidence="1" id="KW-1133">Transmembrane helix</keyword>
<evidence type="ECO:0000313" key="3">
    <source>
        <dbReference type="EnsemblMetazoa" id="HelroP169449"/>
    </source>
</evidence>
<sequence length="157" mass="18215">MTLSFQQFYGENVNIRLLSSVEKEDPMTNESTYKTLKNRNSNADYIVPSYKPDSNSTNVDLQNPVHSSHFFLYFIIAFCMISLVLALVFLVAYIMKRAKLNRLRHHLMPLYKFDPGDDEPQLQADLLEDDRDQQMSRSANHMKLKFTSQNSDANNNV</sequence>
<dbReference type="STRING" id="6412.T1F1Y2"/>
<dbReference type="RefSeq" id="XP_009013504.1">
    <property type="nucleotide sequence ID" value="XM_009015256.1"/>
</dbReference>
<dbReference type="PANTHER" id="PTHR15868">
    <property type="entry name" value="SIMILAR TO RIKEN CDNA 6430571L13 GENE, SIMILAR TO G20 PROTEIN"/>
    <property type="match status" value="1"/>
</dbReference>
<dbReference type="EnsemblMetazoa" id="HelroT169449">
    <property type="protein sequence ID" value="HelroP169449"/>
    <property type="gene ID" value="HelroG169449"/>
</dbReference>
<dbReference type="Proteomes" id="UP000015101">
    <property type="component" value="Unassembled WGS sequence"/>
</dbReference>
<dbReference type="OrthoDB" id="6381603at2759"/>
<dbReference type="GeneID" id="20202832"/>
<dbReference type="KEGG" id="hro:HELRODRAFT_169449"/>
<reference evidence="2 4" key="2">
    <citation type="journal article" date="2013" name="Nature">
        <title>Insights into bilaterian evolution from three spiralian genomes.</title>
        <authorList>
            <person name="Simakov O."/>
            <person name="Marletaz F."/>
            <person name="Cho S.J."/>
            <person name="Edsinger-Gonzales E."/>
            <person name="Havlak P."/>
            <person name="Hellsten U."/>
            <person name="Kuo D.H."/>
            <person name="Larsson T."/>
            <person name="Lv J."/>
            <person name="Arendt D."/>
            <person name="Savage R."/>
            <person name="Osoegawa K."/>
            <person name="de Jong P."/>
            <person name="Grimwood J."/>
            <person name="Chapman J.A."/>
            <person name="Shapiro H."/>
            <person name="Aerts A."/>
            <person name="Otillar R.P."/>
            <person name="Terry A.Y."/>
            <person name="Boore J.L."/>
            <person name="Grigoriev I.V."/>
            <person name="Lindberg D.R."/>
            <person name="Seaver E.C."/>
            <person name="Weisblat D.A."/>
            <person name="Putnam N.H."/>
            <person name="Rokhsar D.S."/>
        </authorList>
    </citation>
    <scope>NUCLEOTIDE SEQUENCE</scope>
</reference>
<evidence type="ECO:0000313" key="4">
    <source>
        <dbReference type="Proteomes" id="UP000015101"/>
    </source>
</evidence>
<evidence type="ECO:0000256" key="1">
    <source>
        <dbReference type="SAM" id="Phobius"/>
    </source>
</evidence>
<dbReference type="EMBL" id="KB096080">
    <property type="protein sequence ID" value="ESO08574.1"/>
    <property type="molecule type" value="Genomic_DNA"/>
</dbReference>
<dbReference type="AlphaFoldDB" id="T1F1Y2"/>
<dbReference type="HOGENOM" id="CLU_1679836_0_0_1"/>
<keyword evidence="1" id="KW-0812">Transmembrane</keyword>
<dbReference type="CTD" id="20202832"/>
<feature type="transmembrane region" description="Helical" evidence="1">
    <location>
        <begin position="70"/>
        <end position="95"/>
    </location>
</feature>
<reference evidence="3" key="3">
    <citation type="submission" date="2015-06" db="UniProtKB">
        <authorList>
            <consortium name="EnsemblMetazoa"/>
        </authorList>
    </citation>
    <scope>IDENTIFICATION</scope>
</reference>
<organism evidence="3 4">
    <name type="scientific">Helobdella robusta</name>
    <name type="common">Californian leech</name>
    <dbReference type="NCBI Taxonomy" id="6412"/>
    <lineage>
        <taxon>Eukaryota</taxon>
        <taxon>Metazoa</taxon>
        <taxon>Spiralia</taxon>
        <taxon>Lophotrochozoa</taxon>
        <taxon>Annelida</taxon>
        <taxon>Clitellata</taxon>
        <taxon>Hirudinea</taxon>
        <taxon>Rhynchobdellida</taxon>
        <taxon>Glossiphoniidae</taxon>
        <taxon>Helobdella</taxon>
    </lineage>
</organism>
<name>T1F1Y2_HELRO</name>
<reference evidence="4" key="1">
    <citation type="submission" date="2012-12" db="EMBL/GenBank/DDBJ databases">
        <authorList>
            <person name="Hellsten U."/>
            <person name="Grimwood J."/>
            <person name="Chapman J.A."/>
            <person name="Shapiro H."/>
            <person name="Aerts A."/>
            <person name="Otillar R.P."/>
            <person name="Terry A.Y."/>
            <person name="Boore J.L."/>
            <person name="Simakov O."/>
            <person name="Marletaz F."/>
            <person name="Cho S.-J."/>
            <person name="Edsinger-Gonzales E."/>
            <person name="Havlak P."/>
            <person name="Kuo D.-H."/>
            <person name="Larsson T."/>
            <person name="Lv J."/>
            <person name="Arendt D."/>
            <person name="Savage R."/>
            <person name="Osoegawa K."/>
            <person name="de Jong P."/>
            <person name="Lindberg D.R."/>
            <person name="Seaver E.C."/>
            <person name="Weisblat D.A."/>
            <person name="Putnam N.H."/>
            <person name="Grigoriev I.V."/>
            <person name="Rokhsar D.S."/>
        </authorList>
    </citation>
    <scope>NUCLEOTIDE SEQUENCE</scope>
</reference>
<protein>
    <submittedName>
        <fullName evidence="2 3">Uncharacterized protein</fullName>
    </submittedName>
</protein>
<gene>
    <name evidence="3" type="primary">20202832</name>
    <name evidence="2" type="ORF">HELRODRAFT_169449</name>
</gene>
<dbReference type="InParanoid" id="T1F1Y2"/>
<dbReference type="eggNOG" id="ENOG502RZ00">
    <property type="taxonomic scope" value="Eukaryota"/>
</dbReference>
<dbReference type="EMBL" id="AMQM01003288">
    <property type="status" value="NOT_ANNOTATED_CDS"/>
    <property type="molecule type" value="Genomic_DNA"/>
</dbReference>